<dbReference type="Proteomes" id="UP000196027">
    <property type="component" value="Chromosome"/>
</dbReference>
<accession>A0A1Y0II01</accession>
<name>A0A1Y0II01_9GAMM</name>
<gene>
    <name evidence="2" type="ORF">OLMES_5069</name>
</gene>
<keyword evidence="1" id="KW-0812">Transmembrane</keyword>
<keyword evidence="1" id="KW-0472">Membrane</keyword>
<evidence type="ECO:0008006" key="4">
    <source>
        <dbReference type="Google" id="ProtNLM"/>
    </source>
</evidence>
<sequence length="271" mass="31074">MNPALYVLIVCSALLAYYLIRRFRSERFEHKPFPMEWERIINANVPIYKKLPVALKVQLRQLIKRFMQKKQFHGCAGLVITDEIRLTIAAEACLLLLNRPTNEYYYLQHILVYPAAYVAKQKGSNEHGIVEELQRSLAGESWTQGKVILSWDDVMKGSRNFTDGHNVVLHEFAHQLDQESGSANGAPLLGPNSSYQSWAQTLSHEFEKLRHASAGGLHTVLDYYGATNPAEFFAVATETFFEKPDALKHRHPALFNELKKFYAVDPSEWHR</sequence>
<dbReference type="Gene3D" id="1.10.472.150">
    <property type="entry name" value="Glucose-regulated metallo-peptidase M90, N-terminal domain"/>
    <property type="match status" value="1"/>
</dbReference>
<keyword evidence="3" id="KW-1185">Reference proteome</keyword>
<dbReference type="Pfam" id="PF06167">
    <property type="entry name" value="Peptidase_M90"/>
    <property type="match status" value="1"/>
</dbReference>
<dbReference type="KEGG" id="ome:OLMES_5069"/>
<protein>
    <recommendedName>
        <fullName evidence="4">Zinc-dependent peptidase</fullName>
    </recommendedName>
</protein>
<dbReference type="PANTHER" id="PTHR30164">
    <property type="entry name" value="MTFA PEPTIDASE"/>
    <property type="match status" value="1"/>
</dbReference>
<feature type="transmembrane region" description="Helical" evidence="1">
    <location>
        <begin position="6"/>
        <end position="23"/>
    </location>
</feature>
<dbReference type="GO" id="GO:0005829">
    <property type="term" value="C:cytosol"/>
    <property type="evidence" value="ECO:0007669"/>
    <property type="project" value="TreeGrafter"/>
</dbReference>
<evidence type="ECO:0000313" key="2">
    <source>
        <dbReference type="EMBL" id="ARU59053.1"/>
    </source>
</evidence>
<dbReference type="CDD" id="cd20169">
    <property type="entry name" value="Peptidase_M90_mtfA"/>
    <property type="match status" value="1"/>
</dbReference>
<dbReference type="GO" id="GO:0004177">
    <property type="term" value="F:aminopeptidase activity"/>
    <property type="evidence" value="ECO:0007669"/>
    <property type="project" value="TreeGrafter"/>
</dbReference>
<dbReference type="SUPFAM" id="SSF55486">
    <property type="entry name" value="Metalloproteases ('zincins'), catalytic domain"/>
    <property type="match status" value="1"/>
</dbReference>
<dbReference type="InterPro" id="IPR010384">
    <property type="entry name" value="MtfA_fam"/>
</dbReference>
<dbReference type="EMBL" id="CP021425">
    <property type="protein sequence ID" value="ARU59053.1"/>
    <property type="molecule type" value="Genomic_DNA"/>
</dbReference>
<dbReference type="RefSeq" id="WP_232465205.1">
    <property type="nucleotide sequence ID" value="NZ_CP021425.1"/>
</dbReference>
<dbReference type="InterPro" id="IPR042252">
    <property type="entry name" value="MtfA_N"/>
</dbReference>
<proteinExistence type="predicted"/>
<reference evidence="2 3" key="1">
    <citation type="submission" date="2017-05" db="EMBL/GenBank/DDBJ databases">
        <title>Genomic insights into alkan degradation activity of Oleiphilus messinensis.</title>
        <authorList>
            <person name="Kozyavkin S.A."/>
            <person name="Slesarev A.I."/>
            <person name="Golyshin P.N."/>
            <person name="Korzhenkov A."/>
            <person name="Golyshina O.N."/>
            <person name="Toshchakov S.V."/>
        </authorList>
    </citation>
    <scope>NUCLEOTIDE SEQUENCE [LARGE SCALE GENOMIC DNA]</scope>
    <source>
        <strain evidence="2 3">ME102</strain>
    </source>
</reference>
<dbReference type="PANTHER" id="PTHR30164:SF2">
    <property type="entry name" value="PROTEIN MTFA"/>
    <property type="match status" value="1"/>
</dbReference>
<dbReference type="AlphaFoldDB" id="A0A1Y0II01"/>
<keyword evidence="1" id="KW-1133">Transmembrane helix</keyword>
<evidence type="ECO:0000313" key="3">
    <source>
        <dbReference type="Proteomes" id="UP000196027"/>
    </source>
</evidence>
<dbReference type="GO" id="GO:0008237">
    <property type="term" value="F:metallopeptidase activity"/>
    <property type="evidence" value="ECO:0007669"/>
    <property type="project" value="InterPro"/>
</dbReference>
<dbReference type="Gene3D" id="3.40.390.10">
    <property type="entry name" value="Collagenase (Catalytic Domain)"/>
    <property type="match status" value="1"/>
</dbReference>
<organism evidence="2 3">
    <name type="scientific">Oleiphilus messinensis</name>
    <dbReference type="NCBI Taxonomy" id="141451"/>
    <lineage>
        <taxon>Bacteria</taxon>
        <taxon>Pseudomonadati</taxon>
        <taxon>Pseudomonadota</taxon>
        <taxon>Gammaproteobacteria</taxon>
        <taxon>Oceanospirillales</taxon>
        <taxon>Oleiphilaceae</taxon>
        <taxon>Oleiphilus</taxon>
    </lineage>
</organism>
<evidence type="ECO:0000256" key="1">
    <source>
        <dbReference type="SAM" id="Phobius"/>
    </source>
</evidence>
<dbReference type="InterPro" id="IPR024079">
    <property type="entry name" value="MetalloPept_cat_dom_sf"/>
</dbReference>